<dbReference type="InterPro" id="IPR051446">
    <property type="entry name" value="HTH_trans_reg/aminotransferase"/>
</dbReference>
<evidence type="ECO:0000256" key="3">
    <source>
        <dbReference type="ARBA" id="ARBA00023015"/>
    </source>
</evidence>
<keyword evidence="3" id="KW-0805">Transcription regulation</keyword>
<keyword evidence="7" id="KW-0808">Transferase</keyword>
<evidence type="ECO:0000313" key="7">
    <source>
        <dbReference type="EMBL" id="NYF53427.1"/>
    </source>
</evidence>
<dbReference type="GO" id="GO:0030170">
    <property type="term" value="F:pyridoxal phosphate binding"/>
    <property type="evidence" value="ECO:0007669"/>
    <property type="project" value="InterPro"/>
</dbReference>
<dbReference type="PROSITE" id="PS50949">
    <property type="entry name" value="HTH_GNTR"/>
    <property type="match status" value="1"/>
</dbReference>
<comment type="caution">
    <text evidence="7">The sequence shown here is derived from an EMBL/GenBank/DDBJ whole genome shotgun (WGS) entry which is preliminary data.</text>
</comment>
<evidence type="ECO:0000256" key="1">
    <source>
        <dbReference type="ARBA" id="ARBA00005384"/>
    </source>
</evidence>
<dbReference type="PRINTS" id="PR00035">
    <property type="entry name" value="HTHGNTR"/>
</dbReference>
<keyword evidence="2" id="KW-0663">Pyridoxal phosphate</keyword>
<dbReference type="InterPro" id="IPR015421">
    <property type="entry name" value="PyrdxlP-dep_Trfase_major"/>
</dbReference>
<dbReference type="GO" id="GO:0008483">
    <property type="term" value="F:transaminase activity"/>
    <property type="evidence" value="ECO:0007669"/>
    <property type="project" value="UniProtKB-KW"/>
</dbReference>
<evidence type="ECO:0000256" key="2">
    <source>
        <dbReference type="ARBA" id="ARBA00022898"/>
    </source>
</evidence>
<dbReference type="GO" id="GO:0003700">
    <property type="term" value="F:DNA-binding transcription factor activity"/>
    <property type="evidence" value="ECO:0007669"/>
    <property type="project" value="InterPro"/>
</dbReference>
<dbReference type="EMBL" id="JACCCV010000002">
    <property type="protein sequence ID" value="NYF53427.1"/>
    <property type="molecule type" value="Genomic_DNA"/>
</dbReference>
<dbReference type="PANTHER" id="PTHR46577:SF1">
    <property type="entry name" value="HTH-TYPE TRANSCRIPTIONAL REGULATORY PROTEIN GABR"/>
    <property type="match status" value="1"/>
</dbReference>
<feature type="domain" description="HTH gntR-type" evidence="6">
    <location>
        <begin position="13"/>
        <end position="81"/>
    </location>
</feature>
<dbReference type="SUPFAM" id="SSF53383">
    <property type="entry name" value="PLP-dependent transferases"/>
    <property type="match status" value="1"/>
</dbReference>
<dbReference type="PANTHER" id="PTHR46577">
    <property type="entry name" value="HTH-TYPE TRANSCRIPTIONAL REGULATORY PROTEIN GABR"/>
    <property type="match status" value="1"/>
</dbReference>
<dbReference type="CDD" id="cd07377">
    <property type="entry name" value="WHTH_GntR"/>
    <property type="match status" value="1"/>
</dbReference>
<keyword evidence="5" id="KW-0804">Transcription</keyword>
<dbReference type="SMART" id="SM00345">
    <property type="entry name" value="HTH_GNTR"/>
    <property type="match status" value="1"/>
</dbReference>
<protein>
    <submittedName>
        <fullName evidence="7">GntR family transcriptional regulator/MocR family aminotransferase</fullName>
    </submittedName>
</protein>
<dbReference type="InterPro" id="IPR036390">
    <property type="entry name" value="WH_DNA-bd_sf"/>
</dbReference>
<dbReference type="GO" id="GO:0003677">
    <property type="term" value="F:DNA binding"/>
    <property type="evidence" value="ECO:0007669"/>
    <property type="project" value="UniProtKB-KW"/>
</dbReference>
<keyword evidence="7" id="KW-0032">Aminotransferase</keyword>
<dbReference type="InterPro" id="IPR036388">
    <property type="entry name" value="WH-like_DNA-bd_sf"/>
</dbReference>
<reference evidence="7 8" key="1">
    <citation type="submission" date="2020-07" db="EMBL/GenBank/DDBJ databases">
        <title>Genomic Encyclopedia of Type Strains, Phase IV (KMG-V): Genome sequencing to study the core and pangenomes of soil and plant-associated prokaryotes.</title>
        <authorList>
            <person name="Whitman W."/>
        </authorList>
    </citation>
    <scope>NUCLEOTIDE SEQUENCE [LARGE SCALE GENOMIC DNA]</scope>
    <source>
        <strain evidence="7 8">M8UP30</strain>
    </source>
</reference>
<accession>A0A7Y9T4G3</accession>
<proteinExistence type="inferred from homology"/>
<gene>
    <name evidence="7" type="ORF">HDF12_003826</name>
</gene>
<evidence type="ECO:0000256" key="5">
    <source>
        <dbReference type="ARBA" id="ARBA00023163"/>
    </source>
</evidence>
<comment type="similarity">
    <text evidence="1">In the C-terminal section; belongs to the class-I pyridoxal-phosphate-dependent aminotransferase family.</text>
</comment>
<dbReference type="Gene3D" id="3.40.640.10">
    <property type="entry name" value="Type I PLP-dependent aspartate aminotransferase-like (Major domain)"/>
    <property type="match status" value="1"/>
</dbReference>
<dbReference type="InterPro" id="IPR000524">
    <property type="entry name" value="Tscrpt_reg_HTH_GntR"/>
</dbReference>
<dbReference type="Proteomes" id="UP000534186">
    <property type="component" value="Unassembled WGS sequence"/>
</dbReference>
<dbReference type="Pfam" id="PF00392">
    <property type="entry name" value="GntR"/>
    <property type="match status" value="1"/>
</dbReference>
<evidence type="ECO:0000313" key="8">
    <source>
        <dbReference type="Proteomes" id="UP000534186"/>
    </source>
</evidence>
<organism evidence="7 8">
    <name type="scientific">Tunturiibacter lichenicola</name>
    <dbReference type="NCBI Taxonomy" id="2051959"/>
    <lineage>
        <taxon>Bacteria</taxon>
        <taxon>Pseudomonadati</taxon>
        <taxon>Acidobacteriota</taxon>
        <taxon>Terriglobia</taxon>
        <taxon>Terriglobales</taxon>
        <taxon>Acidobacteriaceae</taxon>
        <taxon>Tunturiibacter</taxon>
    </lineage>
</organism>
<evidence type="ECO:0000259" key="6">
    <source>
        <dbReference type="PROSITE" id="PS50949"/>
    </source>
</evidence>
<dbReference type="SUPFAM" id="SSF46785">
    <property type="entry name" value="Winged helix' DNA-binding domain"/>
    <property type="match status" value="1"/>
</dbReference>
<dbReference type="AlphaFoldDB" id="A0A7Y9T4G3"/>
<dbReference type="Gene3D" id="1.10.10.10">
    <property type="entry name" value="Winged helix-like DNA-binding domain superfamily/Winged helix DNA-binding domain"/>
    <property type="match status" value="1"/>
</dbReference>
<dbReference type="Pfam" id="PF00155">
    <property type="entry name" value="Aminotran_1_2"/>
    <property type="match status" value="1"/>
</dbReference>
<sequence>MEVALNLDPVSPIALYRQIYDGLRGGIVGGRFEAGAKLPASRALATSLGVSRITVTECYERLVSEGYLETRRGSGTFVCSSLPETDMYASGVTVEIDPQVESYPPVRLSRYGAIIDAPIRPPNPPEMLRLDSHGPDVTAFPRKLWTRLWVRRMQEDPPKLLQYTQEFNGSTELRTAVAHYLRMSRAVVCDPNQIIITSGSQQALYLAARIFLDQSDCVAMEAPGYRFAGRIFDSQGANILPIPVDRNGMQVSQLKKHSDKAVKLVYVTPSHQYPRGVSLSIARRMDLLAWARQAGALILEDDYDSEYRYNERPLPSIQGMVPDAPVLYVGTFSKLLFPTLRLGYLVVPRAFQDVFTGGKLLCDLQSSSIDQRILTDFLTEGHLEPYVRKMRIIYRNRRALLVESLQKHFGRRVTVYGDHAGMHFLADFQIDLSEEEAFGRALAAGVRLERVYWPACSAVERAGHVQFVFAFAALSENQLILAAERVAGAFLS</sequence>
<dbReference type="CDD" id="cd00609">
    <property type="entry name" value="AAT_like"/>
    <property type="match status" value="1"/>
</dbReference>
<dbReference type="InterPro" id="IPR015424">
    <property type="entry name" value="PyrdxlP-dep_Trfase"/>
</dbReference>
<dbReference type="InterPro" id="IPR004839">
    <property type="entry name" value="Aminotransferase_I/II_large"/>
</dbReference>
<evidence type="ECO:0000256" key="4">
    <source>
        <dbReference type="ARBA" id="ARBA00023125"/>
    </source>
</evidence>
<name>A0A7Y9T4G3_9BACT</name>
<keyword evidence="4" id="KW-0238">DNA-binding</keyword>